<reference evidence="2" key="2">
    <citation type="submission" date="2023-05" db="EMBL/GenBank/DDBJ databases">
        <authorList>
            <consortium name="Lawrence Berkeley National Laboratory"/>
            <person name="Steindorff A."/>
            <person name="Hensen N."/>
            <person name="Bonometti L."/>
            <person name="Westerberg I."/>
            <person name="Brannstrom I.O."/>
            <person name="Guillou S."/>
            <person name="Cros-Aarteil S."/>
            <person name="Calhoun S."/>
            <person name="Haridas S."/>
            <person name="Kuo A."/>
            <person name="Mondo S."/>
            <person name="Pangilinan J."/>
            <person name="Riley R."/>
            <person name="Labutti K."/>
            <person name="Andreopoulos B."/>
            <person name="Lipzen A."/>
            <person name="Chen C."/>
            <person name="Yanf M."/>
            <person name="Daum C."/>
            <person name="Ng V."/>
            <person name="Clum A."/>
            <person name="Ohm R."/>
            <person name="Martin F."/>
            <person name="Silar P."/>
            <person name="Natvig D."/>
            <person name="Lalanne C."/>
            <person name="Gautier V."/>
            <person name="Ament-Velasquez S.L."/>
            <person name="Kruys A."/>
            <person name="Hutchinson M.I."/>
            <person name="Powell A.J."/>
            <person name="Barry K."/>
            <person name="Miller A.N."/>
            <person name="Grigoriev I.V."/>
            <person name="Debuchy R."/>
            <person name="Gladieux P."/>
            <person name="Thoren M.H."/>
            <person name="Johannesson H."/>
        </authorList>
    </citation>
    <scope>NUCLEOTIDE SEQUENCE</scope>
    <source>
        <strain evidence="2">CBS 532.94</strain>
    </source>
</reference>
<evidence type="ECO:0000313" key="3">
    <source>
        <dbReference type="Proteomes" id="UP001303760"/>
    </source>
</evidence>
<keyword evidence="3" id="KW-1185">Reference proteome</keyword>
<keyword evidence="1" id="KW-0472">Membrane</keyword>
<keyword evidence="1" id="KW-0812">Transmembrane</keyword>
<reference evidence="2" key="1">
    <citation type="journal article" date="2023" name="Mol. Phylogenet. Evol.">
        <title>Genome-scale phylogeny and comparative genomics of the fungal order Sordariales.</title>
        <authorList>
            <person name="Hensen N."/>
            <person name="Bonometti L."/>
            <person name="Westerberg I."/>
            <person name="Brannstrom I.O."/>
            <person name="Guillou S."/>
            <person name="Cros-Aarteil S."/>
            <person name="Calhoun S."/>
            <person name="Haridas S."/>
            <person name="Kuo A."/>
            <person name="Mondo S."/>
            <person name="Pangilinan J."/>
            <person name="Riley R."/>
            <person name="LaButti K."/>
            <person name="Andreopoulos B."/>
            <person name="Lipzen A."/>
            <person name="Chen C."/>
            <person name="Yan M."/>
            <person name="Daum C."/>
            <person name="Ng V."/>
            <person name="Clum A."/>
            <person name="Steindorff A."/>
            <person name="Ohm R.A."/>
            <person name="Martin F."/>
            <person name="Silar P."/>
            <person name="Natvig D.O."/>
            <person name="Lalanne C."/>
            <person name="Gautier V."/>
            <person name="Ament-Velasquez S.L."/>
            <person name="Kruys A."/>
            <person name="Hutchinson M.I."/>
            <person name="Powell A.J."/>
            <person name="Barry K."/>
            <person name="Miller A.N."/>
            <person name="Grigoriev I.V."/>
            <person name="Debuchy R."/>
            <person name="Gladieux P."/>
            <person name="Hiltunen Thoren M."/>
            <person name="Johannesson H."/>
        </authorList>
    </citation>
    <scope>NUCLEOTIDE SEQUENCE</scope>
    <source>
        <strain evidence="2">CBS 532.94</strain>
    </source>
</reference>
<proteinExistence type="predicted"/>
<dbReference type="Proteomes" id="UP001303760">
    <property type="component" value="Unassembled WGS sequence"/>
</dbReference>
<gene>
    <name evidence="2" type="ORF">C8A03DRAFT_39216</name>
</gene>
<evidence type="ECO:0000256" key="1">
    <source>
        <dbReference type="SAM" id="Phobius"/>
    </source>
</evidence>
<dbReference type="AlphaFoldDB" id="A0AAN7C0M8"/>
<name>A0AAN7C0M8_9PEZI</name>
<organism evidence="2 3">
    <name type="scientific">Achaetomium macrosporum</name>
    <dbReference type="NCBI Taxonomy" id="79813"/>
    <lineage>
        <taxon>Eukaryota</taxon>
        <taxon>Fungi</taxon>
        <taxon>Dikarya</taxon>
        <taxon>Ascomycota</taxon>
        <taxon>Pezizomycotina</taxon>
        <taxon>Sordariomycetes</taxon>
        <taxon>Sordariomycetidae</taxon>
        <taxon>Sordariales</taxon>
        <taxon>Chaetomiaceae</taxon>
        <taxon>Achaetomium</taxon>
    </lineage>
</organism>
<protein>
    <submittedName>
        <fullName evidence="2">Uncharacterized protein</fullName>
    </submittedName>
</protein>
<comment type="caution">
    <text evidence="2">The sequence shown here is derived from an EMBL/GenBank/DDBJ whole genome shotgun (WGS) entry which is preliminary data.</text>
</comment>
<evidence type="ECO:0000313" key="2">
    <source>
        <dbReference type="EMBL" id="KAK4233099.1"/>
    </source>
</evidence>
<sequence>MPLSAADASPSSFLVAKCGSTLFCIGRSVVLWAVVLAVLLLGALRNRISTFFARRAAKKDEKKS</sequence>
<dbReference type="EMBL" id="MU860670">
    <property type="protein sequence ID" value="KAK4233099.1"/>
    <property type="molecule type" value="Genomic_DNA"/>
</dbReference>
<keyword evidence="1" id="KW-1133">Transmembrane helix</keyword>
<accession>A0AAN7C0M8</accession>
<feature type="transmembrane region" description="Helical" evidence="1">
    <location>
        <begin position="20"/>
        <end position="44"/>
    </location>
</feature>